<reference evidence="2 3" key="1">
    <citation type="submission" date="2018-05" db="EMBL/GenBank/DDBJ databases">
        <title>Draft genome of Methanospirillum lacunae Ki8-1.</title>
        <authorList>
            <person name="Dueholm M.S."/>
            <person name="Nielsen P.H."/>
            <person name="Bakmann L.F."/>
            <person name="Otzen D.E."/>
        </authorList>
    </citation>
    <scope>NUCLEOTIDE SEQUENCE [LARGE SCALE GENOMIC DNA]</scope>
    <source>
        <strain evidence="2 3">Ki8-1</strain>
    </source>
</reference>
<dbReference type="Pfam" id="PF09183">
    <property type="entry name" value="DUF1947"/>
    <property type="match status" value="1"/>
</dbReference>
<dbReference type="PANTHER" id="PTHR22798">
    <property type="entry name" value="MCT-1 PROTEIN"/>
    <property type="match status" value="1"/>
</dbReference>
<dbReference type="EMBL" id="QGMY01000016">
    <property type="protein sequence ID" value="PWR70112.1"/>
    <property type="molecule type" value="Genomic_DNA"/>
</dbReference>
<dbReference type="GeneID" id="97548364"/>
<dbReference type="InterPro" id="IPR015947">
    <property type="entry name" value="PUA-like_sf"/>
</dbReference>
<keyword evidence="3" id="KW-1185">Reference proteome</keyword>
<dbReference type="PANTHER" id="PTHR22798:SF0">
    <property type="entry name" value="MALIGNANT T-CELL-AMPLIFIED SEQUENCE 1"/>
    <property type="match status" value="1"/>
</dbReference>
<sequence>MGKIIAKRRHPIRKSQVAELIGSLKEEIGASAELFTAKTIEVLETGTQLHIYLVDKEPLLLEKDGVLFPSLKGALARPFPQRRIVVDMGAVSFVINGADIMRPGVKSVSPDVKAGRPVQIVDERHGKPLALGIALFDAEDLMAQEKGKVIKTFHHVGDEIWTVEL</sequence>
<dbReference type="NCBIfam" id="NF011152">
    <property type="entry name" value="PRK14560.1-3"/>
    <property type="match status" value="1"/>
</dbReference>
<protein>
    <submittedName>
        <fullName evidence="2">RNA-binding protein</fullName>
    </submittedName>
</protein>
<dbReference type="PIRSF" id="PIRSF005067">
    <property type="entry name" value="Tma_RNA-bind_prd"/>
    <property type="match status" value="1"/>
</dbReference>
<dbReference type="NCBIfam" id="TIGR00451">
    <property type="entry name" value="unchar_dom_2"/>
    <property type="match status" value="1"/>
</dbReference>
<dbReference type="InterPro" id="IPR004521">
    <property type="entry name" value="Uncharacterised_CHP00451"/>
</dbReference>
<dbReference type="GO" id="GO:0001731">
    <property type="term" value="P:formation of translation preinitiation complex"/>
    <property type="evidence" value="ECO:0007669"/>
    <property type="project" value="TreeGrafter"/>
</dbReference>
<evidence type="ECO:0000313" key="2">
    <source>
        <dbReference type="EMBL" id="PWR70112.1"/>
    </source>
</evidence>
<dbReference type="InterPro" id="IPR016437">
    <property type="entry name" value="MCT-1/Tma20"/>
</dbReference>
<dbReference type="Pfam" id="PF01472">
    <property type="entry name" value="PUA"/>
    <property type="match status" value="1"/>
</dbReference>
<organism evidence="2 3">
    <name type="scientific">Methanospirillum lacunae</name>
    <dbReference type="NCBI Taxonomy" id="668570"/>
    <lineage>
        <taxon>Archaea</taxon>
        <taxon>Methanobacteriati</taxon>
        <taxon>Methanobacteriota</taxon>
        <taxon>Stenosarchaea group</taxon>
        <taxon>Methanomicrobia</taxon>
        <taxon>Methanomicrobiales</taxon>
        <taxon>Methanospirillaceae</taxon>
        <taxon>Methanospirillum</taxon>
    </lineage>
</organism>
<dbReference type="PROSITE" id="PS50890">
    <property type="entry name" value="PUA"/>
    <property type="match status" value="1"/>
</dbReference>
<dbReference type="InterPro" id="IPR022430">
    <property type="entry name" value="CHP03684"/>
</dbReference>
<dbReference type="SUPFAM" id="SSF88697">
    <property type="entry name" value="PUA domain-like"/>
    <property type="match status" value="1"/>
</dbReference>
<dbReference type="InterPro" id="IPR015266">
    <property type="entry name" value="DUF1947"/>
</dbReference>
<dbReference type="GO" id="GO:0003723">
    <property type="term" value="F:RNA binding"/>
    <property type="evidence" value="ECO:0007669"/>
    <property type="project" value="InterPro"/>
</dbReference>
<dbReference type="InterPro" id="IPR002478">
    <property type="entry name" value="PUA"/>
</dbReference>
<dbReference type="SMART" id="SM00359">
    <property type="entry name" value="PUA"/>
    <property type="match status" value="1"/>
</dbReference>
<evidence type="ECO:0000313" key="3">
    <source>
        <dbReference type="Proteomes" id="UP000245657"/>
    </source>
</evidence>
<feature type="domain" description="PUA" evidence="1">
    <location>
        <begin position="82"/>
        <end position="157"/>
    </location>
</feature>
<dbReference type="Gene3D" id="3.10.400.20">
    <property type="match status" value="1"/>
</dbReference>
<comment type="caution">
    <text evidence="2">The sequence shown here is derived from an EMBL/GenBank/DDBJ whole genome shotgun (WGS) entry which is preliminary data.</text>
</comment>
<evidence type="ECO:0000259" key="1">
    <source>
        <dbReference type="SMART" id="SM00359"/>
    </source>
</evidence>
<dbReference type="AlphaFoldDB" id="A0A2V2MPT2"/>
<dbReference type="NCBIfam" id="TIGR03684">
    <property type="entry name" value="arCOG00985"/>
    <property type="match status" value="1"/>
</dbReference>
<dbReference type="RefSeq" id="WP_109969873.1">
    <property type="nucleotide sequence ID" value="NZ_CP176093.1"/>
</dbReference>
<proteinExistence type="predicted"/>
<accession>A0A2V2MPT2</accession>
<gene>
    <name evidence="2" type="ORF">DK846_15315</name>
</gene>
<name>A0A2V2MPT2_9EURY</name>
<dbReference type="OrthoDB" id="27972at2157"/>
<dbReference type="CDD" id="cd21154">
    <property type="entry name" value="PUA_MJ1432-like"/>
    <property type="match status" value="1"/>
</dbReference>
<dbReference type="Proteomes" id="UP000245657">
    <property type="component" value="Unassembled WGS sequence"/>
</dbReference>